<feature type="domain" description="6-phosphogluconate dehydrogenase NADP-binding" evidence="9">
    <location>
        <begin position="534"/>
        <end position="682"/>
    </location>
</feature>
<evidence type="ECO:0000256" key="8">
    <source>
        <dbReference type="PIRSR" id="PIRSR602401-1"/>
    </source>
</evidence>
<dbReference type="Pfam" id="PF03446">
    <property type="entry name" value="NAD_binding_2"/>
    <property type="match status" value="1"/>
</dbReference>
<evidence type="ECO:0000256" key="3">
    <source>
        <dbReference type="ARBA" id="ARBA00022617"/>
    </source>
</evidence>
<dbReference type="Gene3D" id="3.40.50.720">
    <property type="entry name" value="NAD(P)-binding Rossmann-like Domain"/>
    <property type="match status" value="1"/>
</dbReference>
<accession>A0AB34FNB4</accession>
<dbReference type="GO" id="GO:0005506">
    <property type="term" value="F:iron ion binding"/>
    <property type="evidence" value="ECO:0007669"/>
    <property type="project" value="InterPro"/>
</dbReference>
<dbReference type="Gene3D" id="1.10.630.10">
    <property type="entry name" value="Cytochrome P450"/>
    <property type="match status" value="1"/>
</dbReference>
<dbReference type="PANTHER" id="PTHR24305:SF157">
    <property type="entry name" value="N-ACETYLTRYPTOPHAN 6-HYDROXYLASE IVOC-RELATED"/>
    <property type="match status" value="1"/>
</dbReference>
<dbReference type="CDD" id="cd11062">
    <property type="entry name" value="CYP58-like"/>
    <property type="match status" value="1"/>
</dbReference>
<feature type="binding site" description="axial binding residue" evidence="8">
    <location>
        <position position="442"/>
    </location>
    <ligand>
        <name>heme</name>
        <dbReference type="ChEBI" id="CHEBI:30413"/>
    </ligand>
    <ligandPart>
        <name>Fe</name>
        <dbReference type="ChEBI" id="CHEBI:18248"/>
    </ligandPart>
</feature>
<dbReference type="InterPro" id="IPR006115">
    <property type="entry name" value="6PGDH_NADP-bd"/>
</dbReference>
<keyword evidence="5" id="KW-0560">Oxidoreductase</keyword>
<protein>
    <submittedName>
        <fullName evidence="11">Thiol methyltransferase 2</fullName>
    </submittedName>
</protein>
<comment type="cofactor">
    <cofactor evidence="1 8">
        <name>heme</name>
        <dbReference type="ChEBI" id="CHEBI:30413"/>
    </cofactor>
</comment>
<evidence type="ECO:0000256" key="7">
    <source>
        <dbReference type="ARBA" id="ARBA00023033"/>
    </source>
</evidence>
<dbReference type="PRINTS" id="PR00463">
    <property type="entry name" value="EP450I"/>
</dbReference>
<evidence type="ECO:0000256" key="1">
    <source>
        <dbReference type="ARBA" id="ARBA00001971"/>
    </source>
</evidence>
<dbReference type="InterPro" id="IPR013328">
    <property type="entry name" value="6PGD_dom2"/>
</dbReference>
<dbReference type="Gene3D" id="1.10.1040.10">
    <property type="entry name" value="N-(1-d-carboxylethyl)-l-norvaline Dehydrogenase, domain 2"/>
    <property type="match status" value="1"/>
</dbReference>
<dbReference type="GO" id="GO:0016705">
    <property type="term" value="F:oxidoreductase activity, acting on paired donors, with incorporation or reduction of molecular oxygen"/>
    <property type="evidence" value="ECO:0007669"/>
    <property type="project" value="InterPro"/>
</dbReference>
<comment type="caution">
    <text evidence="11">The sequence shown here is derived from an EMBL/GenBank/DDBJ whole genome shotgun (WGS) entry which is preliminary data.</text>
</comment>
<evidence type="ECO:0000256" key="4">
    <source>
        <dbReference type="ARBA" id="ARBA00022723"/>
    </source>
</evidence>
<dbReference type="Proteomes" id="UP001163105">
    <property type="component" value="Unassembled WGS sequence"/>
</dbReference>
<dbReference type="InterPro" id="IPR048666">
    <property type="entry name" value="RedAm-like_C"/>
</dbReference>
<organism evidence="11 12">
    <name type="scientific">Purpureocillium lavendulum</name>
    <dbReference type="NCBI Taxonomy" id="1247861"/>
    <lineage>
        <taxon>Eukaryota</taxon>
        <taxon>Fungi</taxon>
        <taxon>Dikarya</taxon>
        <taxon>Ascomycota</taxon>
        <taxon>Pezizomycotina</taxon>
        <taxon>Sordariomycetes</taxon>
        <taxon>Hypocreomycetidae</taxon>
        <taxon>Hypocreales</taxon>
        <taxon>Ophiocordycipitaceae</taxon>
        <taxon>Purpureocillium</taxon>
    </lineage>
</organism>
<dbReference type="InterPro" id="IPR017972">
    <property type="entry name" value="Cyt_P450_CS"/>
</dbReference>
<keyword evidence="4 8" id="KW-0479">Metal-binding</keyword>
<evidence type="ECO:0000313" key="12">
    <source>
        <dbReference type="Proteomes" id="UP001163105"/>
    </source>
</evidence>
<evidence type="ECO:0000313" key="11">
    <source>
        <dbReference type="EMBL" id="KAJ6440648.1"/>
    </source>
</evidence>
<proteinExistence type="inferred from homology"/>
<keyword evidence="11" id="KW-0489">Methyltransferase</keyword>
<evidence type="ECO:0000259" key="9">
    <source>
        <dbReference type="Pfam" id="PF03446"/>
    </source>
</evidence>
<dbReference type="AlphaFoldDB" id="A0AB34FNB4"/>
<keyword evidence="7" id="KW-0503">Monooxygenase</keyword>
<dbReference type="PANTHER" id="PTHR24305">
    <property type="entry name" value="CYTOCHROME P450"/>
    <property type="match status" value="1"/>
</dbReference>
<reference evidence="11" key="1">
    <citation type="submission" date="2023-01" db="EMBL/GenBank/DDBJ databases">
        <title>The growth and conidiation of Purpureocillium lavendulum are regulated by nitrogen source and histone H3K14 acetylation.</title>
        <authorList>
            <person name="Tang P."/>
            <person name="Han J."/>
            <person name="Zhang C."/>
            <person name="Tang P."/>
            <person name="Qi F."/>
            <person name="Zhang K."/>
            <person name="Liang L."/>
        </authorList>
    </citation>
    <scope>NUCLEOTIDE SEQUENCE</scope>
    <source>
        <strain evidence="11">YMF1.00683</strain>
    </source>
</reference>
<dbReference type="GO" id="GO:0020037">
    <property type="term" value="F:heme binding"/>
    <property type="evidence" value="ECO:0007669"/>
    <property type="project" value="InterPro"/>
</dbReference>
<evidence type="ECO:0000256" key="2">
    <source>
        <dbReference type="ARBA" id="ARBA00010617"/>
    </source>
</evidence>
<feature type="domain" description="NADPH-dependent reductive aminase-like C-terminal" evidence="10">
    <location>
        <begin position="689"/>
        <end position="816"/>
    </location>
</feature>
<evidence type="ECO:0000256" key="6">
    <source>
        <dbReference type="ARBA" id="ARBA00023004"/>
    </source>
</evidence>
<sequence length="823" mass="89748">MSWQTQLLSLAAAALAYVVFTAVHRLYFSPLAAIPGPRWAALSLWNEFFYDVVRRGTFMWQIQDMHVKYGPCVRINPYEVHILDPDFYDELYVNTKRLDKYRWWTNLAGADGSSFSTITHDQHKLRRGALNPFFSARSVTRLEPLVQSKIAKLCARFDGFVESGEVLRLDAAFMALTMDVICDYAFSNDRKYLDEPDFKLLWKQTIIGAFEGGALGRQFPWMLPLMKRLPLSIVSAMNPSVGHLLNWQAGVKSQVRPILEGVDEITLSGDKDASSRTIFHTLRDSDLPPEERTLQRLCDEGEILTGAGSETTAQTLTRILFYLKQEPQTLAKLRDELDDALAAHPTTPSWTVLQQLPYLSAVVREGLRLSYGTTTRLPRIAHEDIRYNGHVIPAGTPYFVLMHPTIFPNPTCFWPERWLEAAAKDVKLDRYLVCFGKGSRQCLGLNLAYAEIYLTIAAVVRRFDWEMYETTLDDIVCKHDFFVAVASLDSKGLKVAATMGFVSPDKPSQVSALVCTPSATDMMATTAALSGQAVSVIGLGNMGTAIASCLMQAGAKVTVWNRTATKAEPLVARGAALAASPSACIDASPITVICVLSNATAKEALSDIHDLSQKTIVNLTNGSPQQARGMATLLQAQRGARYLHGAIMVPPMLLGKPTSATLCSGPRDVFDACTPVLSALGTPRHVGDDVGQASLLDNALLSLMGGIFEGWVQALAIVQRGGGGGSGDEVEFATGLASPFVKAMADWLPRIAAQVRDGEYAAGSPLRMQLEALDNIAATGEELGVGVLLGSLRDVMERAVREGKGEESIAGLVPLLTRQNDGT</sequence>
<dbReference type="InterPro" id="IPR001128">
    <property type="entry name" value="Cyt_P450"/>
</dbReference>
<keyword evidence="11" id="KW-0808">Transferase</keyword>
<dbReference type="InterPro" id="IPR002401">
    <property type="entry name" value="Cyt_P450_E_grp-I"/>
</dbReference>
<dbReference type="EMBL" id="JAQHRD010000005">
    <property type="protein sequence ID" value="KAJ6440648.1"/>
    <property type="molecule type" value="Genomic_DNA"/>
</dbReference>
<dbReference type="SUPFAM" id="SSF48264">
    <property type="entry name" value="Cytochrome P450"/>
    <property type="match status" value="1"/>
</dbReference>
<dbReference type="GO" id="GO:0008168">
    <property type="term" value="F:methyltransferase activity"/>
    <property type="evidence" value="ECO:0007669"/>
    <property type="project" value="UniProtKB-KW"/>
</dbReference>
<dbReference type="GO" id="GO:0032259">
    <property type="term" value="P:methylation"/>
    <property type="evidence" value="ECO:0007669"/>
    <property type="project" value="UniProtKB-KW"/>
</dbReference>
<evidence type="ECO:0000259" key="10">
    <source>
        <dbReference type="Pfam" id="PF21761"/>
    </source>
</evidence>
<name>A0AB34FNB4_9HYPO</name>
<dbReference type="SUPFAM" id="SSF51735">
    <property type="entry name" value="NAD(P)-binding Rossmann-fold domains"/>
    <property type="match status" value="1"/>
</dbReference>
<keyword evidence="6 8" id="KW-0408">Iron</keyword>
<dbReference type="Pfam" id="PF00067">
    <property type="entry name" value="p450"/>
    <property type="match status" value="1"/>
</dbReference>
<dbReference type="InterPro" id="IPR036291">
    <property type="entry name" value="NAD(P)-bd_dom_sf"/>
</dbReference>
<keyword evidence="3 8" id="KW-0349">Heme</keyword>
<dbReference type="InterPro" id="IPR050121">
    <property type="entry name" value="Cytochrome_P450_monoxygenase"/>
</dbReference>
<keyword evidence="12" id="KW-1185">Reference proteome</keyword>
<dbReference type="PROSITE" id="PS00086">
    <property type="entry name" value="CYTOCHROME_P450"/>
    <property type="match status" value="1"/>
</dbReference>
<dbReference type="PRINTS" id="PR00385">
    <property type="entry name" value="P450"/>
</dbReference>
<comment type="similarity">
    <text evidence="2">Belongs to the cytochrome P450 family.</text>
</comment>
<dbReference type="Pfam" id="PF21761">
    <property type="entry name" value="RedAm-like_C"/>
    <property type="match status" value="1"/>
</dbReference>
<dbReference type="GO" id="GO:0050661">
    <property type="term" value="F:NADP binding"/>
    <property type="evidence" value="ECO:0007669"/>
    <property type="project" value="InterPro"/>
</dbReference>
<gene>
    <name evidence="11" type="ORF">O9K51_06438</name>
</gene>
<dbReference type="InterPro" id="IPR036396">
    <property type="entry name" value="Cyt_P450_sf"/>
</dbReference>
<evidence type="ECO:0000256" key="5">
    <source>
        <dbReference type="ARBA" id="ARBA00023002"/>
    </source>
</evidence>
<dbReference type="GO" id="GO:0004497">
    <property type="term" value="F:monooxygenase activity"/>
    <property type="evidence" value="ECO:0007669"/>
    <property type="project" value="UniProtKB-KW"/>
</dbReference>